<feature type="transmembrane region" description="Helical" evidence="1">
    <location>
        <begin position="42"/>
        <end position="62"/>
    </location>
</feature>
<keyword evidence="1" id="KW-0472">Membrane</keyword>
<organism evidence="2">
    <name type="scientific">Babesia sp. Dunhuang</name>
    <dbReference type="NCBI Taxonomy" id="1164853"/>
    <lineage>
        <taxon>Eukaryota</taxon>
        <taxon>Sar</taxon>
        <taxon>Alveolata</taxon>
        <taxon>Apicomplexa</taxon>
        <taxon>Aconoidasida</taxon>
        <taxon>Piroplasmida</taxon>
        <taxon>Babesiidae</taxon>
        <taxon>Babesia</taxon>
    </lineage>
</organism>
<proteinExistence type="predicted"/>
<gene>
    <name evidence="2" type="primary">rps7</name>
</gene>
<dbReference type="GO" id="GO:0005840">
    <property type="term" value="C:ribosome"/>
    <property type="evidence" value="ECO:0007669"/>
    <property type="project" value="UniProtKB-KW"/>
</dbReference>
<keyword evidence="2" id="KW-0687">Ribonucleoprotein</keyword>
<name>A0A411AD53_9APIC</name>
<keyword evidence="1" id="KW-1133">Transmembrane helix</keyword>
<accession>A0A411AD53</accession>
<reference evidence="2" key="1">
    <citation type="submission" date="2018-09" db="EMBL/GenBank/DDBJ databases">
        <title>Comparative sequence analysis of Babesia apicoplast genomes of sheep originating from six regions.</title>
        <authorList>
            <person name="Wang X."/>
            <person name="Guan G."/>
        </authorList>
    </citation>
    <scope>NUCLEOTIDE SEQUENCE</scope>
</reference>
<evidence type="ECO:0000313" key="2">
    <source>
        <dbReference type="EMBL" id="QAX27009.1"/>
    </source>
</evidence>
<sequence>MKILNKEVLLNLFTKFIQKKGKYTKSKKLLLNISYKLRYMNILKYNFVLIIEYIIYKLNLPITTIKDKIHTFKYYFLIISLLKYIKKFIFIPFLKSIRKNKKLPFTYSFILEFINILKNNSQLIEYKKNTIDVFCDSNATAKTFKDKNFLNNKLTNNFVYANTKLKYIHRYNYNKKFINNIKFYNINIYNKYIKSINNINLNKKNNLQFI</sequence>
<dbReference type="EMBL" id="MH992225">
    <property type="protein sequence ID" value="QAX27009.1"/>
    <property type="molecule type" value="Genomic_DNA"/>
</dbReference>
<keyword evidence="2" id="KW-0689">Ribosomal protein</keyword>
<protein>
    <submittedName>
        <fullName evidence="2">Ribosomal protein S7</fullName>
    </submittedName>
</protein>
<keyword evidence="1" id="KW-0812">Transmembrane</keyword>
<feature type="transmembrane region" description="Helical" evidence="1">
    <location>
        <begin position="74"/>
        <end position="94"/>
    </location>
</feature>
<evidence type="ECO:0000256" key="1">
    <source>
        <dbReference type="SAM" id="Phobius"/>
    </source>
</evidence>
<dbReference type="AlphaFoldDB" id="A0A411AD53"/>